<dbReference type="Proteomes" id="UP000789405">
    <property type="component" value="Unassembled WGS sequence"/>
</dbReference>
<evidence type="ECO:0000313" key="2">
    <source>
        <dbReference type="Proteomes" id="UP000789405"/>
    </source>
</evidence>
<comment type="caution">
    <text evidence="1">The sequence shown here is derived from an EMBL/GenBank/DDBJ whole genome shotgun (WGS) entry which is preliminary data.</text>
</comment>
<evidence type="ECO:0000313" key="1">
    <source>
        <dbReference type="EMBL" id="CAG8746162.1"/>
    </source>
</evidence>
<gene>
    <name evidence="1" type="ORF">DERYTH_LOCUS16452</name>
</gene>
<proteinExistence type="predicted"/>
<sequence>MNNKQNSSFNSPTNFETNKIINREQWNNWSNYENVKNLSFNGFSYMETNEIINKDDSNIRAPHQF</sequence>
<dbReference type="AlphaFoldDB" id="A0A9N9IRV6"/>
<organism evidence="1 2">
    <name type="scientific">Dentiscutata erythropus</name>
    <dbReference type="NCBI Taxonomy" id="1348616"/>
    <lineage>
        <taxon>Eukaryota</taxon>
        <taxon>Fungi</taxon>
        <taxon>Fungi incertae sedis</taxon>
        <taxon>Mucoromycota</taxon>
        <taxon>Glomeromycotina</taxon>
        <taxon>Glomeromycetes</taxon>
        <taxon>Diversisporales</taxon>
        <taxon>Gigasporaceae</taxon>
        <taxon>Dentiscutata</taxon>
    </lineage>
</organism>
<keyword evidence="2" id="KW-1185">Reference proteome</keyword>
<dbReference type="EMBL" id="CAJVPY010014364">
    <property type="protein sequence ID" value="CAG8746162.1"/>
    <property type="molecule type" value="Genomic_DNA"/>
</dbReference>
<accession>A0A9N9IRV6</accession>
<name>A0A9N9IRV6_9GLOM</name>
<reference evidence="1" key="1">
    <citation type="submission" date="2021-06" db="EMBL/GenBank/DDBJ databases">
        <authorList>
            <person name="Kallberg Y."/>
            <person name="Tangrot J."/>
            <person name="Rosling A."/>
        </authorList>
    </citation>
    <scope>NUCLEOTIDE SEQUENCE</scope>
    <source>
        <strain evidence="1">MA453B</strain>
    </source>
</reference>
<protein>
    <submittedName>
        <fullName evidence="1">12633_t:CDS:1</fullName>
    </submittedName>
</protein>